<dbReference type="Gene3D" id="3.40.190.10">
    <property type="entry name" value="Periplasmic binding protein-like II"/>
    <property type="match status" value="1"/>
</dbReference>
<protein>
    <submittedName>
        <fullName evidence="3">Uncharacterized protein UPF0065</fullName>
    </submittedName>
</protein>
<proteinExistence type="inferred from homology"/>
<evidence type="ECO:0000256" key="2">
    <source>
        <dbReference type="SAM" id="SignalP"/>
    </source>
</evidence>
<dbReference type="Pfam" id="PF03401">
    <property type="entry name" value="TctC"/>
    <property type="match status" value="1"/>
</dbReference>
<keyword evidence="2" id="KW-0732">Signal</keyword>
<dbReference type="CDD" id="cd13578">
    <property type="entry name" value="PBP2_Bug27"/>
    <property type="match status" value="1"/>
</dbReference>
<dbReference type="eggNOG" id="COG3181">
    <property type="taxonomic scope" value="Bacteria"/>
</dbReference>
<dbReference type="SUPFAM" id="SSF53850">
    <property type="entry name" value="Periplasmic binding protein-like II"/>
    <property type="match status" value="1"/>
</dbReference>
<sequence>MKFGGKHLAILLAACCAVALGFEASAQSDKIIRILVPFSAGGGADSAARAIAKKLQQDLQETVVVENKPGAGGNIAFEQVAASAPDGRTLALATNSLVINPLLYARTRFDAQKSFTPIALLGRSPVLLLGRANFPASTFPELLEYLRLNPGKLAYASCGNGSIHQLAGEALKSGGKIDMLHIPYKGCSSAISDLAGGQVDLGMISLTSAASFLDGKRVKAFATTGGARSQMIPDLQTVASSGLAGYSFDGWYALVAPSGTPAAVVTRLSSAVNRGLTSEEVRKAFAASYIEPTPSTPGDLEKLFAQERVHYSKIIKAGNIKGD</sequence>
<feature type="signal peptide" evidence="2">
    <location>
        <begin position="1"/>
        <end position="26"/>
    </location>
</feature>
<dbReference type="InterPro" id="IPR005064">
    <property type="entry name" value="BUG"/>
</dbReference>
<name>A1WGJ3_VEREI</name>
<keyword evidence="4" id="KW-1185">Reference proteome</keyword>
<dbReference type="InterPro" id="IPR042100">
    <property type="entry name" value="Bug_dom1"/>
</dbReference>
<dbReference type="STRING" id="391735.Veis_0972"/>
<dbReference type="PANTHER" id="PTHR42928:SF5">
    <property type="entry name" value="BLR1237 PROTEIN"/>
    <property type="match status" value="1"/>
</dbReference>
<dbReference type="Gene3D" id="3.40.190.150">
    <property type="entry name" value="Bordetella uptake gene, domain 1"/>
    <property type="match status" value="1"/>
</dbReference>
<gene>
    <name evidence="3" type="ordered locus">Veis_0972</name>
</gene>
<dbReference type="PANTHER" id="PTHR42928">
    <property type="entry name" value="TRICARBOXYLATE-BINDING PROTEIN"/>
    <property type="match status" value="1"/>
</dbReference>
<feature type="chain" id="PRO_5002640002" evidence="2">
    <location>
        <begin position="27"/>
        <end position="323"/>
    </location>
</feature>
<dbReference type="KEGG" id="vei:Veis_0972"/>
<evidence type="ECO:0000313" key="4">
    <source>
        <dbReference type="Proteomes" id="UP000000374"/>
    </source>
</evidence>
<dbReference type="EMBL" id="CP000542">
    <property type="protein sequence ID" value="ABM56750.1"/>
    <property type="molecule type" value="Genomic_DNA"/>
</dbReference>
<dbReference type="AlphaFoldDB" id="A1WGJ3"/>
<organism evidence="3 4">
    <name type="scientific">Verminephrobacter eiseniae (strain EF01-2)</name>
    <dbReference type="NCBI Taxonomy" id="391735"/>
    <lineage>
        <taxon>Bacteria</taxon>
        <taxon>Pseudomonadati</taxon>
        <taxon>Pseudomonadota</taxon>
        <taxon>Betaproteobacteria</taxon>
        <taxon>Burkholderiales</taxon>
        <taxon>Comamonadaceae</taxon>
        <taxon>Verminephrobacter</taxon>
    </lineage>
</organism>
<evidence type="ECO:0000256" key="1">
    <source>
        <dbReference type="ARBA" id="ARBA00006987"/>
    </source>
</evidence>
<reference evidence="4" key="1">
    <citation type="submission" date="2006-12" db="EMBL/GenBank/DDBJ databases">
        <title>Complete sequence of chromosome 1 of Verminephrobacter eiseniae EF01-2.</title>
        <authorList>
            <person name="Copeland A."/>
            <person name="Lucas S."/>
            <person name="Lapidus A."/>
            <person name="Barry K."/>
            <person name="Detter J.C."/>
            <person name="Glavina del Rio T."/>
            <person name="Dalin E."/>
            <person name="Tice H."/>
            <person name="Pitluck S."/>
            <person name="Chertkov O."/>
            <person name="Brettin T."/>
            <person name="Bruce D."/>
            <person name="Han C."/>
            <person name="Tapia R."/>
            <person name="Gilna P."/>
            <person name="Schmutz J."/>
            <person name="Larimer F."/>
            <person name="Land M."/>
            <person name="Hauser L."/>
            <person name="Kyrpides N."/>
            <person name="Kim E."/>
            <person name="Stahl D."/>
            <person name="Richardson P."/>
        </authorList>
    </citation>
    <scope>NUCLEOTIDE SEQUENCE [LARGE SCALE GENOMIC DNA]</scope>
    <source>
        <strain evidence="4">EF01-2</strain>
    </source>
</reference>
<comment type="similarity">
    <text evidence="1">Belongs to the UPF0065 (bug) family.</text>
</comment>
<accession>A1WGJ3</accession>
<evidence type="ECO:0000313" key="3">
    <source>
        <dbReference type="EMBL" id="ABM56750.1"/>
    </source>
</evidence>
<dbReference type="Proteomes" id="UP000000374">
    <property type="component" value="Chromosome"/>
</dbReference>
<dbReference type="PIRSF" id="PIRSF017082">
    <property type="entry name" value="YflP"/>
    <property type="match status" value="1"/>
</dbReference>
<dbReference type="HOGENOM" id="CLU_045683_0_1_4"/>